<accession>A0A8S4QUH1</accession>
<name>A0A8S4QUH1_9NEOP</name>
<protein>
    <submittedName>
        <fullName evidence="1">Jg7536 protein</fullName>
    </submittedName>
</protein>
<organism evidence="1 2">
    <name type="scientific">Pararge aegeria aegeria</name>
    <dbReference type="NCBI Taxonomy" id="348720"/>
    <lineage>
        <taxon>Eukaryota</taxon>
        <taxon>Metazoa</taxon>
        <taxon>Ecdysozoa</taxon>
        <taxon>Arthropoda</taxon>
        <taxon>Hexapoda</taxon>
        <taxon>Insecta</taxon>
        <taxon>Pterygota</taxon>
        <taxon>Neoptera</taxon>
        <taxon>Endopterygota</taxon>
        <taxon>Lepidoptera</taxon>
        <taxon>Glossata</taxon>
        <taxon>Ditrysia</taxon>
        <taxon>Papilionoidea</taxon>
        <taxon>Nymphalidae</taxon>
        <taxon>Satyrinae</taxon>
        <taxon>Satyrini</taxon>
        <taxon>Parargina</taxon>
        <taxon>Pararge</taxon>
    </lineage>
</organism>
<dbReference type="Proteomes" id="UP000838756">
    <property type="component" value="Unassembled WGS sequence"/>
</dbReference>
<keyword evidence="2" id="KW-1185">Reference proteome</keyword>
<comment type="caution">
    <text evidence="1">The sequence shown here is derived from an EMBL/GenBank/DDBJ whole genome shotgun (WGS) entry which is preliminary data.</text>
</comment>
<dbReference type="AlphaFoldDB" id="A0A8S4QUH1"/>
<sequence length="128" mass="14042">MIVTLEIIQMSKIVKIQLAGPTASAAMLNPVWFALPDAMATKSVTLARTNTIALMNATMSATEFAYKIFKYATERQTVRMDPMKMTALIAMGQMTSDVKTVNAYLLPNIATTFKNVTMVATNSTVIRQ</sequence>
<reference evidence="1" key="1">
    <citation type="submission" date="2022-03" db="EMBL/GenBank/DDBJ databases">
        <authorList>
            <person name="Lindestad O."/>
        </authorList>
    </citation>
    <scope>NUCLEOTIDE SEQUENCE</scope>
</reference>
<evidence type="ECO:0000313" key="1">
    <source>
        <dbReference type="EMBL" id="CAH2219486.1"/>
    </source>
</evidence>
<dbReference type="EMBL" id="CAKXAJ010019932">
    <property type="protein sequence ID" value="CAH2219486.1"/>
    <property type="molecule type" value="Genomic_DNA"/>
</dbReference>
<gene>
    <name evidence="1" type="primary">jg7536</name>
    <name evidence="1" type="ORF">PAEG_LOCUS6493</name>
</gene>
<proteinExistence type="predicted"/>
<evidence type="ECO:0000313" key="2">
    <source>
        <dbReference type="Proteomes" id="UP000838756"/>
    </source>
</evidence>